<reference evidence="3" key="1">
    <citation type="submission" date="2017-02" db="EMBL/GenBank/DDBJ databases">
        <title>Natronthermophilus aegyptiacus gen. nov.,sp. nov., an aerobic, extremely halophilic alkalithermophilic archaeon isolated from the athalassohaline Wadi An Natrun, Egypt.</title>
        <authorList>
            <person name="Zhao B."/>
        </authorList>
    </citation>
    <scope>NUCLEOTIDE SEQUENCE [LARGE SCALE GENOMIC DNA]</scope>
    <source>
        <strain evidence="3">JW/NM-HA 15</strain>
    </source>
</reference>
<dbReference type="EMBL" id="CP019893">
    <property type="protein sequence ID" value="ARS90073.1"/>
    <property type="molecule type" value="Genomic_DNA"/>
</dbReference>
<name>A0A2Z2HTF5_9EURY</name>
<gene>
    <name evidence="2" type="ORF">B1756_10260</name>
</gene>
<dbReference type="InterPro" id="IPR018391">
    <property type="entry name" value="PQQ_b-propeller_rpt"/>
</dbReference>
<evidence type="ECO:0000259" key="1">
    <source>
        <dbReference type="Pfam" id="PF13360"/>
    </source>
</evidence>
<accession>A0A2Z2HTF5</accession>
<evidence type="ECO:0000313" key="2">
    <source>
        <dbReference type="EMBL" id="ARS90073.1"/>
    </source>
</evidence>
<dbReference type="Gene3D" id="2.130.10.10">
    <property type="entry name" value="YVTN repeat-like/Quinoprotein amine dehydrogenase"/>
    <property type="match status" value="1"/>
</dbReference>
<protein>
    <submittedName>
        <fullName evidence="2">Pyrrolo-quinoline quinone</fullName>
    </submittedName>
</protein>
<dbReference type="PROSITE" id="PS51257">
    <property type="entry name" value="PROKAR_LIPOPROTEIN"/>
    <property type="match status" value="1"/>
</dbReference>
<dbReference type="SMART" id="SM00564">
    <property type="entry name" value="PQQ"/>
    <property type="match status" value="6"/>
</dbReference>
<sequence length="416" mass="43776">MPSRRSVLAAGSLAASALAGCTRAADGPTSSADARVAADAADWPMARYDPAGTGHAASTAGPRDDVQVAWERDPGERVRSESPPILLGDTLYVVGRRSLIALGRDTGDVRFTRNGSYQSTPARVVASAYRTPTLAVASTAGLYGLSADGGFELLGLEFGSERWYGPGSEPDVFRIGPPAEPAPVAADGTVYAVDPGTDRLLALDGSSGSLEWKRTIGDGRSIGTNRPAVRDGTVYVSSRPGDLVAVDAETGDRDWDVRPDAHEGSSLRYRNFRPPTATAAGLVVPDREGVTLFDPANGDVLWEYTHDGNLTGGTAAVADGTVFVPDGRDSLHAIDLESGDEIWTVDYGYPVRPIVSDGVVYLGYRSLPELIALDAETGERRWSFEGESGFSQPIVADGVLYATGWDGVVALEEASQ</sequence>
<dbReference type="Proteomes" id="UP000250088">
    <property type="component" value="Chromosome"/>
</dbReference>
<dbReference type="PANTHER" id="PTHR34512">
    <property type="entry name" value="CELL SURFACE PROTEIN"/>
    <property type="match status" value="1"/>
</dbReference>
<evidence type="ECO:0000313" key="3">
    <source>
        <dbReference type="Proteomes" id="UP000250088"/>
    </source>
</evidence>
<dbReference type="AlphaFoldDB" id="A0A2Z2HTF5"/>
<dbReference type="PROSITE" id="PS51318">
    <property type="entry name" value="TAT"/>
    <property type="match status" value="1"/>
</dbReference>
<dbReference type="Gene3D" id="2.140.10.10">
    <property type="entry name" value="Quinoprotein alcohol dehydrogenase-like superfamily"/>
    <property type="match status" value="1"/>
</dbReference>
<dbReference type="SUPFAM" id="SSF50998">
    <property type="entry name" value="Quinoprotein alcohol dehydrogenase-like"/>
    <property type="match status" value="3"/>
</dbReference>
<dbReference type="InterPro" id="IPR015943">
    <property type="entry name" value="WD40/YVTN_repeat-like_dom_sf"/>
</dbReference>
<dbReference type="InterPro" id="IPR002372">
    <property type="entry name" value="PQQ_rpt_dom"/>
</dbReference>
<feature type="domain" description="Pyrrolo-quinoline quinone repeat" evidence="1">
    <location>
        <begin position="288"/>
        <end position="404"/>
    </location>
</feature>
<dbReference type="KEGG" id="naj:B1756_10260"/>
<dbReference type="InterPro" id="IPR006311">
    <property type="entry name" value="TAT_signal"/>
</dbReference>
<dbReference type="RefSeq" id="WP_086888449.1">
    <property type="nucleotide sequence ID" value="NZ_CP019893.1"/>
</dbReference>
<dbReference type="Pfam" id="PF13360">
    <property type="entry name" value="PQQ_2"/>
    <property type="match status" value="1"/>
</dbReference>
<dbReference type="InterPro" id="IPR011047">
    <property type="entry name" value="Quinoprotein_ADH-like_sf"/>
</dbReference>
<keyword evidence="3" id="KW-1185">Reference proteome</keyword>
<proteinExistence type="predicted"/>
<dbReference type="Gene3D" id="2.40.10.480">
    <property type="match status" value="1"/>
</dbReference>
<dbReference type="PANTHER" id="PTHR34512:SF30">
    <property type="entry name" value="OUTER MEMBRANE PROTEIN ASSEMBLY FACTOR BAMB"/>
    <property type="match status" value="1"/>
</dbReference>
<organism evidence="2 3">
    <name type="scientific">Natrarchaeobaculum aegyptiacum</name>
    <dbReference type="NCBI Taxonomy" id="745377"/>
    <lineage>
        <taxon>Archaea</taxon>
        <taxon>Methanobacteriati</taxon>
        <taxon>Methanobacteriota</taxon>
        <taxon>Stenosarchaea group</taxon>
        <taxon>Halobacteria</taxon>
        <taxon>Halobacteriales</taxon>
        <taxon>Natrialbaceae</taxon>
        <taxon>Natrarchaeobaculum</taxon>
    </lineage>
</organism>
<dbReference type="OrthoDB" id="169171at2157"/>
<dbReference type="GeneID" id="32894465"/>